<sequence length="41" mass="4786">MSKIIHVALTLQLKIKTHNNPQHLPIFQAQKSRYSPAYIKK</sequence>
<dbReference type="Proteomes" id="UP000238071">
    <property type="component" value="Unassembled WGS sequence"/>
</dbReference>
<protein>
    <submittedName>
        <fullName evidence="1">Uncharacterized protein</fullName>
    </submittedName>
</protein>
<accession>A0A2S6GR99</accession>
<name>A0A2S6GR99_9GAMM</name>
<evidence type="ECO:0000313" key="1">
    <source>
        <dbReference type="EMBL" id="PPK67719.1"/>
    </source>
</evidence>
<organism evidence="1 2">
    <name type="scientific">Methylobacter tundripaludum</name>
    <dbReference type="NCBI Taxonomy" id="173365"/>
    <lineage>
        <taxon>Bacteria</taxon>
        <taxon>Pseudomonadati</taxon>
        <taxon>Pseudomonadota</taxon>
        <taxon>Gammaproteobacteria</taxon>
        <taxon>Methylococcales</taxon>
        <taxon>Methylococcaceae</taxon>
        <taxon>Methylobacter</taxon>
    </lineage>
</organism>
<comment type="caution">
    <text evidence="1">The sequence shown here is derived from an EMBL/GenBank/DDBJ whole genome shotgun (WGS) entry which is preliminary data.</text>
</comment>
<proteinExistence type="predicted"/>
<evidence type="ECO:0000313" key="2">
    <source>
        <dbReference type="Proteomes" id="UP000238071"/>
    </source>
</evidence>
<keyword evidence="2" id="KW-1185">Reference proteome</keyword>
<gene>
    <name evidence="1" type="ORF">B0F88_11359</name>
</gene>
<dbReference type="AlphaFoldDB" id="A0A2S6GR99"/>
<dbReference type="EMBL" id="PTIY01000013">
    <property type="protein sequence ID" value="PPK67719.1"/>
    <property type="molecule type" value="Genomic_DNA"/>
</dbReference>
<reference evidence="1 2" key="1">
    <citation type="submission" date="2018-02" db="EMBL/GenBank/DDBJ databases">
        <title>Subsurface microbial communities from deep shales in Ohio and West Virginia, USA.</title>
        <authorList>
            <person name="Wrighton K."/>
        </authorList>
    </citation>
    <scope>NUCLEOTIDE SEQUENCE [LARGE SCALE GENOMIC DNA]</scope>
    <source>
        <strain evidence="1 2">OWC-G53F</strain>
    </source>
</reference>